<dbReference type="GO" id="GO:0003700">
    <property type="term" value="F:DNA-binding transcription factor activity"/>
    <property type="evidence" value="ECO:0007669"/>
    <property type="project" value="TreeGrafter"/>
</dbReference>
<dbReference type="SUPFAM" id="SSF46689">
    <property type="entry name" value="Homeodomain-like"/>
    <property type="match status" value="1"/>
</dbReference>
<dbReference type="InterPro" id="IPR050109">
    <property type="entry name" value="HTH-type_TetR-like_transc_reg"/>
</dbReference>
<name>A0A2I2KWM4_9ACTN</name>
<dbReference type="InterPro" id="IPR001647">
    <property type="entry name" value="HTH_TetR"/>
</dbReference>
<dbReference type="PROSITE" id="PS50977">
    <property type="entry name" value="HTH_TETR_2"/>
    <property type="match status" value="1"/>
</dbReference>
<feature type="domain" description="HTH tetR-type" evidence="3">
    <location>
        <begin position="15"/>
        <end position="75"/>
    </location>
</feature>
<dbReference type="Pfam" id="PF00440">
    <property type="entry name" value="TetR_N"/>
    <property type="match status" value="1"/>
</dbReference>
<dbReference type="InterPro" id="IPR036271">
    <property type="entry name" value="Tet_transcr_reg_TetR-rel_C_sf"/>
</dbReference>
<keyword evidence="5" id="KW-1185">Reference proteome</keyword>
<protein>
    <recommendedName>
        <fullName evidence="3">HTH tetR-type domain-containing protein</fullName>
    </recommendedName>
</protein>
<gene>
    <name evidence="4" type="ORF">FRACA_400010</name>
</gene>
<dbReference type="PANTHER" id="PTHR30055">
    <property type="entry name" value="HTH-TYPE TRANSCRIPTIONAL REGULATOR RUTR"/>
    <property type="match status" value="1"/>
</dbReference>
<dbReference type="PANTHER" id="PTHR30055:SF146">
    <property type="entry name" value="HTH-TYPE TRANSCRIPTIONAL DUAL REGULATOR CECR"/>
    <property type="match status" value="1"/>
</dbReference>
<dbReference type="Gene3D" id="1.10.357.10">
    <property type="entry name" value="Tetracycline Repressor, domain 2"/>
    <property type="match status" value="1"/>
</dbReference>
<dbReference type="AlphaFoldDB" id="A0A2I2KWM4"/>
<evidence type="ECO:0000256" key="2">
    <source>
        <dbReference type="PROSITE-ProRule" id="PRU00335"/>
    </source>
</evidence>
<keyword evidence="1 2" id="KW-0238">DNA-binding</keyword>
<dbReference type="SUPFAM" id="SSF48498">
    <property type="entry name" value="Tetracyclin repressor-like, C-terminal domain"/>
    <property type="match status" value="1"/>
</dbReference>
<dbReference type="Pfam" id="PF17920">
    <property type="entry name" value="TetR_C_16"/>
    <property type="match status" value="1"/>
</dbReference>
<dbReference type="InterPro" id="IPR041678">
    <property type="entry name" value="TetR_C_16"/>
</dbReference>
<dbReference type="InterPro" id="IPR009057">
    <property type="entry name" value="Homeodomain-like_sf"/>
</dbReference>
<feature type="DNA-binding region" description="H-T-H motif" evidence="2">
    <location>
        <begin position="38"/>
        <end position="57"/>
    </location>
</feature>
<evidence type="ECO:0000256" key="1">
    <source>
        <dbReference type="ARBA" id="ARBA00023125"/>
    </source>
</evidence>
<proteinExistence type="predicted"/>
<organism evidence="4 5">
    <name type="scientific">Frankia canadensis</name>
    <dbReference type="NCBI Taxonomy" id="1836972"/>
    <lineage>
        <taxon>Bacteria</taxon>
        <taxon>Bacillati</taxon>
        <taxon>Actinomycetota</taxon>
        <taxon>Actinomycetes</taxon>
        <taxon>Frankiales</taxon>
        <taxon>Frankiaceae</taxon>
        <taxon>Frankia</taxon>
    </lineage>
</organism>
<dbReference type="PRINTS" id="PR00455">
    <property type="entry name" value="HTHTETR"/>
</dbReference>
<dbReference type="Proteomes" id="UP000234331">
    <property type="component" value="Unassembled WGS sequence"/>
</dbReference>
<evidence type="ECO:0000313" key="5">
    <source>
        <dbReference type="Proteomes" id="UP000234331"/>
    </source>
</evidence>
<dbReference type="Gene3D" id="1.10.10.60">
    <property type="entry name" value="Homeodomain-like"/>
    <property type="match status" value="1"/>
</dbReference>
<dbReference type="GO" id="GO:0000976">
    <property type="term" value="F:transcription cis-regulatory region binding"/>
    <property type="evidence" value="ECO:0007669"/>
    <property type="project" value="TreeGrafter"/>
</dbReference>
<dbReference type="RefSeq" id="WP_165818547.1">
    <property type="nucleotide sequence ID" value="NZ_FZMO01000335.1"/>
</dbReference>
<dbReference type="EMBL" id="FZMO01000335">
    <property type="protein sequence ID" value="SNQ50077.1"/>
    <property type="molecule type" value="Genomic_DNA"/>
</dbReference>
<sequence length="194" mass="20983">MTSHTPSVSRSERRALTRAAILDASRELFRENGYQGTTIRAIARQVGVDPALVIHHFGTKEALFQAASEIEFDLAETLPGPRDELSTRVLAYLLGKLDEEPDALLATLRSMLTHEQAAEAARCAFLDDGAAKISSVLDGDDAGLRSGLICTVLVGLMVTRHLLKLDDVVQAPPERLIELLDPCLRQLVDAEAGG</sequence>
<reference evidence="4 5" key="1">
    <citation type="submission" date="2017-06" db="EMBL/GenBank/DDBJ databases">
        <authorList>
            <person name="Kim H.J."/>
            <person name="Triplett B.A."/>
        </authorList>
    </citation>
    <scope>NUCLEOTIDE SEQUENCE [LARGE SCALE GENOMIC DNA]</scope>
    <source>
        <strain evidence="4">FRACA_ARgP5</strain>
    </source>
</reference>
<evidence type="ECO:0000313" key="4">
    <source>
        <dbReference type="EMBL" id="SNQ50077.1"/>
    </source>
</evidence>
<accession>A0A2I2KWM4</accession>
<evidence type="ECO:0000259" key="3">
    <source>
        <dbReference type="PROSITE" id="PS50977"/>
    </source>
</evidence>